<dbReference type="Gene3D" id="1.10.472.10">
    <property type="entry name" value="Cyclin-like"/>
    <property type="match status" value="1"/>
</dbReference>
<protein>
    <submittedName>
        <fullName evidence="1">Uncharacterized protein</fullName>
    </submittedName>
</protein>
<dbReference type="Proteomes" id="UP001566132">
    <property type="component" value="Unassembled WGS sequence"/>
</dbReference>
<proteinExistence type="predicted"/>
<sequence length="261" mass="30449">MKVTTFIMDEKFENCLLALWVTDMQVKKAIYREPILDEKVTSIIKLACDTFQQDVQVFFMTVDVVEEYIYRKESHQETISDPFLIICVIIFILSKYYGCGPDLNITILKTFLLKITGTSYHNLSILKSEQDVLSVLNYKLPFGTILDEMNNFFEKFMREYRLQDAVRPLCIEILVLLYCTRTKWFQNIKDLYSEDKNTFKTLISTKLYVPSAILISAFKVTNYQFILDLNGFVDDISEFTKIHSSHIYALSSIILSLMNSV</sequence>
<dbReference type="SUPFAM" id="SSF47954">
    <property type="entry name" value="Cyclin-like"/>
    <property type="match status" value="1"/>
</dbReference>
<evidence type="ECO:0000313" key="1">
    <source>
        <dbReference type="EMBL" id="KAL1497869.1"/>
    </source>
</evidence>
<gene>
    <name evidence="1" type="ORF">ABEB36_008756</name>
</gene>
<name>A0ABD1EMY4_HYPHA</name>
<organism evidence="1 2">
    <name type="scientific">Hypothenemus hampei</name>
    <name type="common">Coffee berry borer</name>
    <dbReference type="NCBI Taxonomy" id="57062"/>
    <lineage>
        <taxon>Eukaryota</taxon>
        <taxon>Metazoa</taxon>
        <taxon>Ecdysozoa</taxon>
        <taxon>Arthropoda</taxon>
        <taxon>Hexapoda</taxon>
        <taxon>Insecta</taxon>
        <taxon>Pterygota</taxon>
        <taxon>Neoptera</taxon>
        <taxon>Endopterygota</taxon>
        <taxon>Coleoptera</taxon>
        <taxon>Polyphaga</taxon>
        <taxon>Cucujiformia</taxon>
        <taxon>Curculionidae</taxon>
        <taxon>Scolytinae</taxon>
        <taxon>Hypothenemus</taxon>
    </lineage>
</organism>
<evidence type="ECO:0000313" key="2">
    <source>
        <dbReference type="Proteomes" id="UP001566132"/>
    </source>
</evidence>
<reference evidence="1 2" key="1">
    <citation type="submission" date="2024-05" db="EMBL/GenBank/DDBJ databases">
        <title>Genetic variation in Jamaican populations of the coffee berry borer (Hypothenemus hampei).</title>
        <authorList>
            <person name="Errbii M."/>
            <person name="Myrie A."/>
        </authorList>
    </citation>
    <scope>NUCLEOTIDE SEQUENCE [LARGE SCALE GENOMIC DNA]</scope>
    <source>
        <strain evidence="1">JA-Hopewell-2020-01-JO</strain>
        <tissue evidence="1">Whole body</tissue>
    </source>
</reference>
<dbReference type="EMBL" id="JBDJPC010000006">
    <property type="protein sequence ID" value="KAL1497869.1"/>
    <property type="molecule type" value="Genomic_DNA"/>
</dbReference>
<dbReference type="AlphaFoldDB" id="A0ABD1EMY4"/>
<comment type="caution">
    <text evidence="1">The sequence shown here is derived from an EMBL/GenBank/DDBJ whole genome shotgun (WGS) entry which is preliminary data.</text>
</comment>
<accession>A0ABD1EMY4</accession>
<dbReference type="InterPro" id="IPR036915">
    <property type="entry name" value="Cyclin-like_sf"/>
</dbReference>
<keyword evidence="2" id="KW-1185">Reference proteome</keyword>